<organism evidence="1 2">
    <name type="scientific">Phnomibacter ginsenosidimutans</name>
    <dbReference type="NCBI Taxonomy" id="2676868"/>
    <lineage>
        <taxon>Bacteria</taxon>
        <taxon>Pseudomonadati</taxon>
        <taxon>Bacteroidota</taxon>
        <taxon>Chitinophagia</taxon>
        <taxon>Chitinophagales</taxon>
        <taxon>Chitinophagaceae</taxon>
        <taxon>Phnomibacter</taxon>
    </lineage>
</organism>
<protein>
    <recommendedName>
        <fullName evidence="3">DUF72 domain-containing protein</fullName>
    </recommendedName>
</protein>
<sequence length="325" mass="37651">MLSCNTHDAPSVHRGFYYWKSRFALDSTESHALQQLRTEKLYIKLFDVAWDEQSQQPLPVAKMNFAEAFPTQQQYVPVVFITNETLQKSSPKDIDNLGRNIPKLISSITENNKLPMPAEIQLDCDWTAGTKDRYFLLLKQLRKSSFFQGKTLSVTIRLHQVKYTQEAGIPPADRGLLMCYNMGNLQQPATHNSIIDPATLNQYTGRLKEYSLPLDIALPIFNWWVWFEGNQYKGLIHSDALQLPLDAAKKWRCQSDTTINGYTFKQGDWLRYEDAPQESIEQVISQLQSQLKPDNRNIILYHLDAKSLQQYAIPTLESFYTRFHH</sequence>
<dbReference type="AlphaFoldDB" id="A0A6I6GPD2"/>
<accession>A0A6I6GPD2</accession>
<dbReference type="EMBL" id="CP046566">
    <property type="protein sequence ID" value="QGW29518.1"/>
    <property type="molecule type" value="Genomic_DNA"/>
</dbReference>
<evidence type="ECO:0000313" key="1">
    <source>
        <dbReference type="EMBL" id="QGW29518.1"/>
    </source>
</evidence>
<evidence type="ECO:0000313" key="2">
    <source>
        <dbReference type="Proteomes" id="UP000426027"/>
    </source>
</evidence>
<evidence type="ECO:0008006" key="3">
    <source>
        <dbReference type="Google" id="ProtNLM"/>
    </source>
</evidence>
<keyword evidence="2" id="KW-1185">Reference proteome</keyword>
<proteinExistence type="predicted"/>
<dbReference type="KEGG" id="fls:GLV81_16630"/>
<name>A0A6I6GPD2_9BACT</name>
<reference evidence="1 2" key="1">
    <citation type="submission" date="2019-11" db="EMBL/GenBank/DDBJ databases">
        <authorList>
            <person name="Im W.T."/>
        </authorList>
    </citation>
    <scope>NUCLEOTIDE SEQUENCE [LARGE SCALE GENOMIC DNA]</scope>
    <source>
        <strain evidence="1 2">SB-02</strain>
    </source>
</reference>
<gene>
    <name evidence="1" type="ORF">GLV81_16630</name>
</gene>
<dbReference type="Proteomes" id="UP000426027">
    <property type="component" value="Chromosome"/>
</dbReference>